<evidence type="ECO:0000313" key="2">
    <source>
        <dbReference type="EMBL" id="MBB4801225.1"/>
    </source>
</evidence>
<accession>A0A7W7IWK3</accession>
<protein>
    <recommendedName>
        <fullName evidence="4">Lipoprotein</fullName>
    </recommendedName>
</protein>
<evidence type="ECO:0008006" key="4">
    <source>
        <dbReference type="Google" id="ProtNLM"/>
    </source>
</evidence>
<organism evidence="2 3">
    <name type="scientific">Flavobacterium nitrogenifigens</name>
    <dbReference type="NCBI Taxonomy" id="1617283"/>
    <lineage>
        <taxon>Bacteria</taxon>
        <taxon>Pseudomonadati</taxon>
        <taxon>Bacteroidota</taxon>
        <taxon>Flavobacteriia</taxon>
        <taxon>Flavobacteriales</taxon>
        <taxon>Flavobacteriaceae</taxon>
        <taxon>Flavobacterium</taxon>
    </lineage>
</organism>
<dbReference type="RefSeq" id="WP_184159488.1">
    <property type="nucleotide sequence ID" value="NZ_JACHLD010000001.1"/>
</dbReference>
<reference evidence="2 3" key="1">
    <citation type="submission" date="2020-08" db="EMBL/GenBank/DDBJ databases">
        <title>Functional genomics of gut bacteria from endangered species of beetles.</title>
        <authorList>
            <person name="Carlos-Shanley C."/>
        </authorList>
    </citation>
    <scope>NUCLEOTIDE SEQUENCE [LARGE SCALE GENOMIC DNA]</scope>
    <source>
        <strain evidence="2 3">S00142</strain>
    </source>
</reference>
<gene>
    <name evidence="2" type="ORF">HNP37_001264</name>
</gene>
<proteinExistence type="predicted"/>
<keyword evidence="3" id="KW-1185">Reference proteome</keyword>
<dbReference type="AlphaFoldDB" id="A0A7W7IWK3"/>
<dbReference type="PROSITE" id="PS51257">
    <property type="entry name" value="PROKAR_LIPOPROTEIN"/>
    <property type="match status" value="1"/>
</dbReference>
<feature type="coiled-coil region" evidence="1">
    <location>
        <begin position="26"/>
        <end position="53"/>
    </location>
</feature>
<name>A0A7W7IWK3_9FLAO</name>
<comment type="caution">
    <text evidence="2">The sequence shown here is derived from an EMBL/GenBank/DDBJ whole genome shotgun (WGS) entry which is preliminary data.</text>
</comment>
<dbReference type="EMBL" id="JACHLD010000001">
    <property type="protein sequence ID" value="MBB4801225.1"/>
    <property type="molecule type" value="Genomic_DNA"/>
</dbReference>
<evidence type="ECO:0000256" key="1">
    <source>
        <dbReference type="SAM" id="Coils"/>
    </source>
</evidence>
<dbReference type="Proteomes" id="UP000561681">
    <property type="component" value="Unassembled WGS sequence"/>
</dbReference>
<keyword evidence="1" id="KW-0175">Coiled coil</keyword>
<sequence length="151" mass="17524">MKKAIFIIICFTLLSCNNSNHSSNKEKALLDKISQLENENKKLKDSLSKNERDFINSQMLIGVPDVESFKVGKKNNITFLFYTLDKKLPQYEIYKVENKKEIKIGENNQTKFNYEFIPKSIDDSKLHILVKIPYEGKVTTMQNSISLNVKK</sequence>
<evidence type="ECO:0000313" key="3">
    <source>
        <dbReference type="Proteomes" id="UP000561681"/>
    </source>
</evidence>